<keyword evidence="2" id="KW-0812">Transmembrane</keyword>
<organism evidence="4 5">
    <name type="scientific">Microlunatus phosphovorus (strain ATCC 700054 / DSM 10555 / JCM 9379 / NBRC 101784 / NCIMB 13414 / VKM Ac-1990 / NM-1)</name>
    <dbReference type="NCBI Taxonomy" id="1032480"/>
    <lineage>
        <taxon>Bacteria</taxon>
        <taxon>Bacillati</taxon>
        <taxon>Actinomycetota</taxon>
        <taxon>Actinomycetes</taxon>
        <taxon>Propionibacteriales</taxon>
        <taxon>Propionibacteriaceae</taxon>
        <taxon>Microlunatus</taxon>
    </lineage>
</organism>
<sequence length="279" mass="29120">MTYVLWLVLGTAVLHAGWNALAKSVGDRWVASTLIGVVNGIGGIACILVFGLPAPGAWPFLVVSALLQAVYLLTLTSAYRHGDLSRLYPIMRGTAPVLVTAVSVLVLNEQLSPSSWLGLTVLVAGIGLLAVGRGLPRRGDGLGLAVLTGVIIASYTVSDGIGVRIGDQPMAYIGWMFALQAPVLIGVCWWQGGPGLPVRLRRHAVRGLTGGLLSVITYGTVVWAQSRAPLAVVSGLRETSVIWAVLIGRVFLGERLVGREALAIVLACCGAVVLQVSSG</sequence>
<evidence type="ECO:0000313" key="4">
    <source>
        <dbReference type="EMBL" id="BAK36933.1"/>
    </source>
</evidence>
<keyword evidence="5" id="KW-1185">Reference proteome</keyword>
<dbReference type="HOGENOM" id="CLU_060016_3_0_11"/>
<keyword evidence="2" id="KW-1133">Transmembrane helix</keyword>
<dbReference type="OrthoDB" id="9783707at2"/>
<accession>F5XQR1</accession>
<feature type="domain" description="EamA" evidence="3">
    <location>
        <begin position="141"/>
        <end position="274"/>
    </location>
</feature>
<dbReference type="STRING" id="1032480.MLP_39190"/>
<dbReference type="GO" id="GO:0016020">
    <property type="term" value="C:membrane"/>
    <property type="evidence" value="ECO:0007669"/>
    <property type="project" value="InterPro"/>
</dbReference>
<feature type="transmembrane region" description="Helical" evidence="2">
    <location>
        <begin position="57"/>
        <end position="75"/>
    </location>
</feature>
<protein>
    <recommendedName>
        <fullName evidence="3">EamA domain-containing protein</fullName>
    </recommendedName>
</protein>
<dbReference type="InterPro" id="IPR037185">
    <property type="entry name" value="EmrE-like"/>
</dbReference>
<dbReference type="AlphaFoldDB" id="F5XQR1"/>
<feature type="transmembrane region" description="Helical" evidence="2">
    <location>
        <begin position="87"/>
        <end position="107"/>
    </location>
</feature>
<comment type="similarity">
    <text evidence="1">Belongs to the EamA transporter family.</text>
</comment>
<dbReference type="PANTHER" id="PTHR22911">
    <property type="entry name" value="ACYL-MALONYL CONDENSING ENZYME-RELATED"/>
    <property type="match status" value="1"/>
</dbReference>
<feature type="transmembrane region" description="Helical" evidence="2">
    <location>
        <begin position="172"/>
        <end position="192"/>
    </location>
</feature>
<dbReference type="Proteomes" id="UP000007947">
    <property type="component" value="Chromosome"/>
</dbReference>
<feature type="transmembrane region" description="Helical" evidence="2">
    <location>
        <begin position="144"/>
        <end position="166"/>
    </location>
</feature>
<feature type="domain" description="EamA" evidence="3">
    <location>
        <begin position="5"/>
        <end position="129"/>
    </location>
</feature>
<dbReference type="RefSeq" id="WP_013864775.1">
    <property type="nucleotide sequence ID" value="NC_015635.1"/>
</dbReference>
<dbReference type="SUPFAM" id="SSF103481">
    <property type="entry name" value="Multidrug resistance efflux transporter EmrE"/>
    <property type="match status" value="2"/>
</dbReference>
<feature type="transmembrane region" description="Helical" evidence="2">
    <location>
        <begin position="204"/>
        <end position="224"/>
    </location>
</feature>
<dbReference type="KEGG" id="mph:MLP_39190"/>
<gene>
    <name evidence="4" type="ordered locus">MLP_39190</name>
</gene>
<dbReference type="Gene3D" id="1.10.3730.20">
    <property type="match status" value="2"/>
</dbReference>
<proteinExistence type="inferred from homology"/>
<dbReference type="Pfam" id="PF00892">
    <property type="entry name" value="EamA"/>
    <property type="match status" value="2"/>
</dbReference>
<dbReference type="eggNOG" id="COG0697">
    <property type="taxonomic scope" value="Bacteria"/>
</dbReference>
<evidence type="ECO:0000256" key="2">
    <source>
        <dbReference type="SAM" id="Phobius"/>
    </source>
</evidence>
<evidence type="ECO:0000259" key="3">
    <source>
        <dbReference type="Pfam" id="PF00892"/>
    </source>
</evidence>
<dbReference type="EMBL" id="AP012204">
    <property type="protein sequence ID" value="BAK36933.1"/>
    <property type="molecule type" value="Genomic_DNA"/>
</dbReference>
<dbReference type="InterPro" id="IPR000620">
    <property type="entry name" value="EamA_dom"/>
</dbReference>
<name>F5XQR1_MICPN</name>
<evidence type="ECO:0000256" key="1">
    <source>
        <dbReference type="ARBA" id="ARBA00007362"/>
    </source>
</evidence>
<keyword evidence="2" id="KW-0472">Membrane</keyword>
<evidence type="ECO:0000313" key="5">
    <source>
        <dbReference type="Proteomes" id="UP000007947"/>
    </source>
</evidence>
<dbReference type="PANTHER" id="PTHR22911:SF106">
    <property type="entry name" value="INTEGRAL MEMBRANE PROTEIN"/>
    <property type="match status" value="1"/>
</dbReference>
<feature type="transmembrane region" description="Helical" evidence="2">
    <location>
        <begin position="113"/>
        <end position="132"/>
    </location>
</feature>
<reference evidence="4 5" key="1">
    <citation type="submission" date="2011-05" db="EMBL/GenBank/DDBJ databases">
        <title>Whole genome sequence of Microlunatus phosphovorus NM-1.</title>
        <authorList>
            <person name="Hosoyama A."/>
            <person name="Sasaki K."/>
            <person name="Harada T."/>
            <person name="Igarashi R."/>
            <person name="Kawakoshi A."/>
            <person name="Sasagawa M."/>
            <person name="Fukada J."/>
            <person name="Nakamura S."/>
            <person name="Katano Y."/>
            <person name="Hanada S."/>
            <person name="Kamagata Y."/>
            <person name="Nakamura N."/>
            <person name="Yamazaki S."/>
            <person name="Fujita N."/>
        </authorList>
    </citation>
    <scope>NUCLEOTIDE SEQUENCE [LARGE SCALE GENOMIC DNA]</scope>
    <source>
        <strain evidence="5">ATCC 700054 / DSM 10555 / JCM 9379 / NBRC 101784 / NCIMB 13414 / VKM Ac-1990 / NM-1</strain>
    </source>
</reference>